<keyword evidence="1 4" id="KW-0732">Signal</keyword>
<gene>
    <name evidence="6" type="ORF">ACFYNQ_50955</name>
</gene>
<comment type="caution">
    <text evidence="6">The sequence shown here is derived from an EMBL/GenBank/DDBJ whole genome shotgun (WGS) entry which is preliminary data.</text>
</comment>
<sequence length="1687" mass="172949">MRRIFVGVTALAVSGTLGLSGIARAATSASHADTASHTSGGVSAGLSEDQALAKARTSGKPVQATAATTDSSTLTANPNGTLTLRQNIAPVRKLVHGRWKSLDPTLVRQADGTISPKVSTSSLTLSDGSTDAPLATMRAGDGALAVSLPAAFTLGTPSLSGATATYHSVLPDVDLAVTAQDTGGFSEVLVVKNATAAANPALTDLNLSTKATGVTLASDTGGDITAKDRHGRTVFSATAPTMWDSGHAAANNPRATNPQTGQSVDTRTGNPLASSPASPGTAARTTSLKAAYHGGKIRLSPDHGLLTGKHTVYPVYIDPTFVPSGQTDTVQAWAFVDSEWPDTSFYKPAASIPGPLHVGYTDWTSDVSTNRALFQTSIHSNVWGADPSSITSKISFYENWSASCTKTEVDLWHTASISSGTTWSNSHSSSDTDKKFWFSKLDTQTVAHGWSTSCGPADVTFDISSLMKSAAAGKWSKATFGLRAADEGDDLAWKQFSKQATITTTYDHTPNTPTTLTTSPATSCTATTPTTLGLGDVTLRAGVSDPDGTTSPLTANFTLKNMSSGTTYARSIGATSGTTTSTLYSHTSTSGPFQALTAKTEFAWYLTVTDQSLTSSQSKTCHFYYDPTAPGAPTITAVASTTSQCPELTDSPSGDSLCRVGTAAGFTVTDTNTTTAPGSYRYQLNGGNPVSITASSTSPYTATISLKPTTQTNVLTVTAVASSGNIGDTYDYRFIAAAPATAISDDLNGDGNADLLTVGGKNSLPAGLWQATGTGGGKIDPVARNIGIDGNGVNTTQTATSFTGSQAITGHFFTGAGFNDVLDYGYDTSTNTVSAEILRGQGDGTDLQPVDSHPVTNADAVFALTDSDGTTTGTPTRATSIASGGSLYNTVNGDTSTGYPDLLLLINGSLYDEPSNVDGGLYPGANQATELAHYNPYCLAQNTATTTNCTNDWSGWTITSTLVGGLPALFARDTSTDSGDLSAGQLWYLSPDNLQTLTYDSLSNGATDTTLTSIEAATSGWDSVSQPTLQAADINNDGTPDLWTTSSTGTVTASEMTLTGTTATLTTPTGAVQALSTDTHDWPLNDYDTTALTADDSATTAITLTGTSRVTAPTDGLFAPDIALDSTDHDYLQGSKALDLTKSFTVSLWADPTAYGGAVLSQNGSADSGILLIPTTDGWQFSLNTGAGTAWSFDTVTGGTVHLGTWAHLTATYDKTTGVMNLYVDDVFVATGSHTAPSTGASGNFQLGDDWHTSARADYFTGELARVQTWTGAVVPPAQPYTPAGYHQAVTPTRILDTRTSSGLTNTSGVTAGTSTVATDSVTHLKIAGDSVTSPVSGAPTTIPASVTAVAVDVTATAQTDGGYVTTYADGTQRPKTSSTNFTASTTATGYQIVPVGNDGKIDLYTHINTTGGTAALIVDVTGYFISDSTVTGDQTYTPLTSAVRALDTRSSIAHTSLTSTGTVAADKTFTLQITGQNGIPSTATAVAINLAAADATGTGYLQTYATGYAPTAATSLSFNSGNAIASLSGDVPIGTSGTITISVHASATAVLADISGYYTTGTTGQKFHTINPTRLVDTRSGIGGSTSLVAANGTYTLNSTTTQHVTMATTPTIAAMVTITGPTAGGNATVYPTSVGKPATSNINWGTGDTLANLTLTPTDTSGSITLYNDSTGTTDLVIDSSGYYT</sequence>
<dbReference type="SMART" id="SM00560">
    <property type="entry name" value="LamGL"/>
    <property type="match status" value="1"/>
</dbReference>
<evidence type="ECO:0000256" key="3">
    <source>
        <dbReference type="SAM" id="MobiDB-lite"/>
    </source>
</evidence>
<feature type="region of interest" description="Disordered" evidence="3">
    <location>
        <begin position="54"/>
        <end position="78"/>
    </location>
</feature>
<feature type="domain" description="LamG-like jellyroll fold" evidence="5">
    <location>
        <begin position="1142"/>
        <end position="1277"/>
    </location>
</feature>
<dbReference type="Proteomes" id="UP001601303">
    <property type="component" value="Unassembled WGS sequence"/>
</dbReference>
<evidence type="ECO:0000256" key="1">
    <source>
        <dbReference type="ARBA" id="ARBA00022729"/>
    </source>
</evidence>
<proteinExistence type="predicted"/>
<dbReference type="InterPro" id="IPR013320">
    <property type="entry name" value="ConA-like_dom_sf"/>
</dbReference>
<dbReference type="EMBL" id="JBIAHM010000039">
    <property type="protein sequence ID" value="MFE9606844.1"/>
    <property type="molecule type" value="Genomic_DNA"/>
</dbReference>
<evidence type="ECO:0000256" key="4">
    <source>
        <dbReference type="SAM" id="SignalP"/>
    </source>
</evidence>
<dbReference type="Gene3D" id="2.60.120.200">
    <property type="match status" value="1"/>
</dbReference>
<name>A0ABW6ML38_9ACTN</name>
<feature type="signal peptide" evidence="4">
    <location>
        <begin position="1"/>
        <end position="25"/>
    </location>
</feature>
<accession>A0ABW6ML38</accession>
<organism evidence="6 7">
    <name type="scientific">Streptomyces hokutonensis</name>
    <dbReference type="NCBI Taxonomy" id="1306990"/>
    <lineage>
        <taxon>Bacteria</taxon>
        <taxon>Bacillati</taxon>
        <taxon>Actinomycetota</taxon>
        <taxon>Actinomycetes</taxon>
        <taxon>Kitasatosporales</taxon>
        <taxon>Streptomycetaceae</taxon>
        <taxon>Streptomyces</taxon>
    </lineage>
</organism>
<evidence type="ECO:0000313" key="6">
    <source>
        <dbReference type="EMBL" id="MFE9606844.1"/>
    </source>
</evidence>
<protein>
    <submittedName>
        <fullName evidence="6">LamG-like jellyroll fold domain-containing protein</fullName>
    </submittedName>
</protein>
<evidence type="ECO:0000313" key="7">
    <source>
        <dbReference type="Proteomes" id="UP001601303"/>
    </source>
</evidence>
<evidence type="ECO:0000256" key="2">
    <source>
        <dbReference type="ARBA" id="ARBA00023157"/>
    </source>
</evidence>
<evidence type="ECO:0000259" key="5">
    <source>
        <dbReference type="SMART" id="SM00560"/>
    </source>
</evidence>
<dbReference type="InterPro" id="IPR006558">
    <property type="entry name" value="LamG-like"/>
</dbReference>
<keyword evidence="7" id="KW-1185">Reference proteome</keyword>
<dbReference type="Pfam" id="PF13385">
    <property type="entry name" value="Laminin_G_3"/>
    <property type="match status" value="1"/>
</dbReference>
<feature type="compositionally biased region" description="Polar residues" evidence="3">
    <location>
        <begin position="253"/>
        <end position="284"/>
    </location>
</feature>
<dbReference type="SUPFAM" id="SSF49899">
    <property type="entry name" value="Concanavalin A-like lectins/glucanases"/>
    <property type="match status" value="1"/>
</dbReference>
<feature type="compositionally biased region" description="Low complexity" evidence="3">
    <location>
        <begin position="64"/>
        <end position="76"/>
    </location>
</feature>
<dbReference type="RefSeq" id="WP_388115655.1">
    <property type="nucleotide sequence ID" value="NZ_JBIAHM010000039.1"/>
</dbReference>
<reference evidence="6 7" key="1">
    <citation type="submission" date="2024-10" db="EMBL/GenBank/DDBJ databases">
        <title>The Natural Products Discovery Center: Release of the First 8490 Sequenced Strains for Exploring Actinobacteria Biosynthetic Diversity.</title>
        <authorList>
            <person name="Kalkreuter E."/>
            <person name="Kautsar S.A."/>
            <person name="Yang D."/>
            <person name="Bader C.D."/>
            <person name="Teijaro C.N."/>
            <person name="Fluegel L."/>
            <person name="Davis C.M."/>
            <person name="Simpson J.R."/>
            <person name="Lauterbach L."/>
            <person name="Steele A.D."/>
            <person name="Gui C."/>
            <person name="Meng S."/>
            <person name="Li G."/>
            <person name="Viehrig K."/>
            <person name="Ye F."/>
            <person name="Su P."/>
            <person name="Kiefer A.F."/>
            <person name="Nichols A."/>
            <person name="Cepeda A.J."/>
            <person name="Yan W."/>
            <person name="Fan B."/>
            <person name="Jiang Y."/>
            <person name="Adhikari A."/>
            <person name="Zheng C.-J."/>
            <person name="Schuster L."/>
            <person name="Cowan T.M."/>
            <person name="Smanski M.J."/>
            <person name="Chevrette M.G."/>
            <person name="De Carvalho L.P.S."/>
            <person name="Shen B."/>
        </authorList>
    </citation>
    <scope>NUCLEOTIDE SEQUENCE [LARGE SCALE GENOMIC DNA]</scope>
    <source>
        <strain evidence="6 7">NPDC006488</strain>
    </source>
</reference>
<keyword evidence="2" id="KW-1015">Disulfide bond</keyword>
<feature type="chain" id="PRO_5046482318" evidence="4">
    <location>
        <begin position="26"/>
        <end position="1687"/>
    </location>
</feature>
<feature type="region of interest" description="Disordered" evidence="3">
    <location>
        <begin position="241"/>
        <end position="284"/>
    </location>
</feature>